<dbReference type="InterPro" id="IPR051261">
    <property type="entry name" value="NLR"/>
</dbReference>
<evidence type="ECO:0000313" key="15">
    <source>
        <dbReference type="Proteomes" id="UP000472263"/>
    </source>
</evidence>
<keyword evidence="3" id="KW-1003">Cell membrane</keyword>
<feature type="domain" description="NACHT" evidence="13">
    <location>
        <begin position="146"/>
        <end position="262"/>
    </location>
</feature>
<dbReference type="InterPro" id="IPR001315">
    <property type="entry name" value="CARD"/>
</dbReference>
<evidence type="ECO:0000256" key="2">
    <source>
        <dbReference type="ARBA" id="ARBA00004496"/>
    </source>
</evidence>
<dbReference type="Gene3D" id="1.10.533.10">
    <property type="entry name" value="Death Domain, Fas"/>
    <property type="match status" value="1"/>
</dbReference>
<dbReference type="PANTHER" id="PTHR24106">
    <property type="entry name" value="NACHT, LRR AND CARD DOMAINS-CONTAINING"/>
    <property type="match status" value="1"/>
</dbReference>
<name>A0A667XKU5_9TELE</name>
<dbReference type="PROSITE" id="PS50837">
    <property type="entry name" value="NACHT"/>
    <property type="match status" value="1"/>
</dbReference>
<dbReference type="GO" id="GO:0042981">
    <property type="term" value="P:regulation of apoptotic process"/>
    <property type="evidence" value="ECO:0007669"/>
    <property type="project" value="InterPro"/>
</dbReference>
<dbReference type="Pfam" id="PF05729">
    <property type="entry name" value="NACHT"/>
    <property type="match status" value="1"/>
</dbReference>
<comment type="subcellular location">
    <subcellularLocation>
        <location evidence="1">Cell membrane</location>
    </subcellularLocation>
    <subcellularLocation>
        <location evidence="2">Cytoplasm</location>
    </subcellularLocation>
</comment>
<dbReference type="SMART" id="SM00114">
    <property type="entry name" value="CARD"/>
    <property type="match status" value="1"/>
</dbReference>
<accession>A0A667XKU5</accession>
<keyword evidence="15" id="KW-1185">Reference proteome</keyword>
<dbReference type="InParanoid" id="A0A667XKU5"/>
<evidence type="ECO:0000256" key="11">
    <source>
        <dbReference type="ARBA" id="ARBA00023288"/>
    </source>
</evidence>
<protein>
    <recommendedName>
        <fullName evidence="16">NACHT domain-containing protein</fullName>
    </recommendedName>
</protein>
<dbReference type="GO" id="GO:0005886">
    <property type="term" value="C:plasma membrane"/>
    <property type="evidence" value="ECO:0007669"/>
    <property type="project" value="UniProtKB-SubCell"/>
</dbReference>
<evidence type="ECO:0000256" key="5">
    <source>
        <dbReference type="ARBA" id="ARBA00022588"/>
    </source>
</evidence>
<dbReference type="CDD" id="cd01671">
    <property type="entry name" value="CARD"/>
    <property type="match status" value="1"/>
</dbReference>
<dbReference type="GO" id="GO:0005737">
    <property type="term" value="C:cytoplasm"/>
    <property type="evidence" value="ECO:0007669"/>
    <property type="project" value="UniProtKB-SubCell"/>
</dbReference>
<dbReference type="GO" id="GO:0045087">
    <property type="term" value="P:innate immune response"/>
    <property type="evidence" value="ECO:0007669"/>
    <property type="project" value="UniProtKB-KW"/>
</dbReference>
<dbReference type="InterPro" id="IPR027417">
    <property type="entry name" value="P-loop_NTPase"/>
</dbReference>
<dbReference type="AlphaFoldDB" id="A0A667XKU5"/>
<evidence type="ECO:0000256" key="4">
    <source>
        <dbReference type="ARBA" id="ARBA00022490"/>
    </source>
</evidence>
<keyword evidence="8" id="KW-0391">Immunity</keyword>
<feature type="domain" description="CARD" evidence="12">
    <location>
        <begin position="4"/>
        <end position="79"/>
    </location>
</feature>
<reference evidence="14" key="1">
    <citation type="submission" date="2019-06" db="EMBL/GenBank/DDBJ databases">
        <authorList>
            <consortium name="Wellcome Sanger Institute Data Sharing"/>
        </authorList>
    </citation>
    <scope>NUCLEOTIDE SEQUENCE [LARGE SCALE GENOMIC DNA]</scope>
</reference>
<evidence type="ECO:0000256" key="8">
    <source>
        <dbReference type="ARBA" id="ARBA00022859"/>
    </source>
</evidence>
<organism evidence="14 15">
    <name type="scientific">Myripristis murdjan</name>
    <name type="common">pinecone soldierfish</name>
    <dbReference type="NCBI Taxonomy" id="586833"/>
    <lineage>
        <taxon>Eukaryota</taxon>
        <taxon>Metazoa</taxon>
        <taxon>Chordata</taxon>
        <taxon>Craniata</taxon>
        <taxon>Vertebrata</taxon>
        <taxon>Euteleostomi</taxon>
        <taxon>Actinopterygii</taxon>
        <taxon>Neopterygii</taxon>
        <taxon>Teleostei</taxon>
        <taxon>Neoteleostei</taxon>
        <taxon>Acanthomorphata</taxon>
        <taxon>Holocentriformes</taxon>
        <taxon>Holocentridae</taxon>
        <taxon>Myripristis</taxon>
    </lineage>
</organism>
<reference evidence="14" key="3">
    <citation type="submission" date="2025-09" db="UniProtKB">
        <authorList>
            <consortium name="Ensembl"/>
        </authorList>
    </citation>
    <scope>IDENTIFICATION</scope>
</reference>
<keyword evidence="9" id="KW-0472">Membrane</keyword>
<dbReference type="Ensembl" id="ENSMMDT00005015264.1">
    <property type="protein sequence ID" value="ENSMMDP00005014858.1"/>
    <property type="gene ID" value="ENSMMDG00005007598.1"/>
</dbReference>
<keyword evidence="6" id="KW-0433">Leucine-rich repeat</keyword>
<evidence type="ECO:0000256" key="9">
    <source>
        <dbReference type="ARBA" id="ARBA00023136"/>
    </source>
</evidence>
<evidence type="ECO:0000313" key="14">
    <source>
        <dbReference type="Ensembl" id="ENSMMDP00005014858.1"/>
    </source>
</evidence>
<dbReference type="Proteomes" id="UP000472263">
    <property type="component" value="Chromosome 22"/>
</dbReference>
<keyword evidence="11" id="KW-0449">Lipoprotein</keyword>
<evidence type="ECO:0000256" key="1">
    <source>
        <dbReference type="ARBA" id="ARBA00004236"/>
    </source>
</evidence>
<dbReference type="InterPro" id="IPR011029">
    <property type="entry name" value="DEATH-like_dom_sf"/>
</dbReference>
<evidence type="ECO:0008006" key="16">
    <source>
        <dbReference type="Google" id="ProtNLM"/>
    </source>
</evidence>
<proteinExistence type="predicted"/>
<dbReference type="PROSITE" id="PS50209">
    <property type="entry name" value="CARD"/>
    <property type="match status" value="1"/>
</dbReference>
<evidence type="ECO:0000259" key="12">
    <source>
        <dbReference type="PROSITE" id="PS50209"/>
    </source>
</evidence>
<dbReference type="SUPFAM" id="SSF52540">
    <property type="entry name" value="P-loop containing nucleoside triphosphate hydrolases"/>
    <property type="match status" value="1"/>
</dbReference>
<evidence type="ECO:0000256" key="3">
    <source>
        <dbReference type="ARBA" id="ARBA00022475"/>
    </source>
</evidence>
<evidence type="ECO:0000256" key="10">
    <source>
        <dbReference type="ARBA" id="ARBA00023139"/>
    </source>
</evidence>
<sequence length="519" mass="59142">MACTSQSALEYVKSARRHLVRRLKSLSVILENLYEQKVFSEEEVSKIQTQADDFDKKRKILDFVINKGEAACYTLLRIIDMTRQRTLERPAPLPENVDSGSPQNTFDLHHWISCFSFREDTEMDCKKKQENSSGVSPSELLKTNLTNILVVGKPGIGKTAVTHQMLKLWAESDNNKLDYMFYFDMRETSQITSAKNLEDLLFSAYSEPDEGKEEVLQDIKNNSENVTVIFNGLTDLQCSPVVQRLVEKDLLPDAKIVITCRPEVESEDLSDWASLRVEVKGFSEESIKAYLSKMLSAEHFISVLNNLELFTLCHVPMYALMVAACFSFKTSKDYQQPCTITEIYIDILRFCVQESHGMIKTRSLNHYIRKKCEEILSLAEVAFLGTQGKSVNLTAVQCEDSSVHSAFLKTLGDQVAPTQWRTSSAFLHYTVQEFFAGIWLLKNPEKMTEVYKSSTDLMILCIMRRVVSPLMIGASLCSSNSGELSFSVRGRWTPTSYLFMVEMSCTFQSWVKDSYLKEQ</sequence>
<keyword evidence="4" id="KW-0963">Cytoplasm</keyword>
<evidence type="ECO:0000259" key="13">
    <source>
        <dbReference type="PROSITE" id="PS50837"/>
    </source>
</evidence>
<reference evidence="14" key="2">
    <citation type="submission" date="2025-08" db="UniProtKB">
        <authorList>
            <consortium name="Ensembl"/>
        </authorList>
    </citation>
    <scope>IDENTIFICATION</scope>
</reference>
<dbReference type="Gene3D" id="3.40.50.300">
    <property type="entry name" value="P-loop containing nucleotide triphosphate hydrolases"/>
    <property type="match status" value="1"/>
</dbReference>
<dbReference type="SUPFAM" id="SSF47986">
    <property type="entry name" value="DEATH domain"/>
    <property type="match status" value="1"/>
</dbReference>
<evidence type="ECO:0000256" key="6">
    <source>
        <dbReference type="ARBA" id="ARBA00022614"/>
    </source>
</evidence>
<dbReference type="InterPro" id="IPR007111">
    <property type="entry name" value="NACHT_NTPase"/>
</dbReference>
<dbReference type="Pfam" id="PF00619">
    <property type="entry name" value="CARD"/>
    <property type="match status" value="1"/>
</dbReference>
<keyword evidence="7" id="KW-0677">Repeat</keyword>
<evidence type="ECO:0000256" key="7">
    <source>
        <dbReference type="ARBA" id="ARBA00022737"/>
    </source>
</evidence>
<keyword evidence="10" id="KW-0564">Palmitate</keyword>
<dbReference type="GeneTree" id="ENSGT00940000168817"/>
<keyword evidence="5" id="KW-0399">Innate immunity</keyword>